<dbReference type="SUPFAM" id="SSF48576">
    <property type="entry name" value="Terpenoid synthases"/>
    <property type="match status" value="1"/>
</dbReference>
<protein>
    <recommendedName>
        <fullName evidence="2">Terpene synthase</fullName>
        <ecNumber evidence="2">4.2.3.-</ecNumber>
    </recommendedName>
</protein>
<sequence length="302" mass="34761">MPADKVAAFADELRYTDLVAGYYVDASEPVLSAISDFSIWFFLWDDRHAQDTAHRRDVAWNSLREDLHHALDAPRRHLSHPDPLVKGFADSVARLFSHLPRRWNARFARHMHAIIETYDEEYHNTIAGRVPTVDEYVELRRQTFGHEVWIDLLELAAGRELPPRVRQSTAYRRAGLASQDFSAWYNDLCSLPKELAGKEQHNLGISLIHHEGLTAADASREVRRRAGGRVAAFLNAETDVLHLLDEIRPNPAITRTAHSCLSNMRNWFSSVYWFHHESARYRLDTWQDPSHPPYVVDPGGQR</sequence>
<keyword evidence="2" id="KW-0479">Metal-binding</keyword>
<dbReference type="InterPro" id="IPR008949">
    <property type="entry name" value="Isoprenoid_synthase_dom_sf"/>
</dbReference>
<dbReference type="PANTHER" id="PTHR35201:SF4">
    <property type="entry name" value="BETA-PINACENE SYNTHASE-RELATED"/>
    <property type="match status" value="1"/>
</dbReference>
<keyword evidence="4" id="KW-1185">Reference proteome</keyword>
<dbReference type="GO" id="GO:0010333">
    <property type="term" value="F:terpene synthase activity"/>
    <property type="evidence" value="ECO:0007669"/>
    <property type="project" value="InterPro"/>
</dbReference>
<dbReference type="GO" id="GO:0046872">
    <property type="term" value="F:metal ion binding"/>
    <property type="evidence" value="ECO:0007669"/>
    <property type="project" value="UniProtKB-KW"/>
</dbReference>
<accession>A0A1H6EPK7</accession>
<dbReference type="EMBL" id="FNVT01000014">
    <property type="protein sequence ID" value="SEG99762.1"/>
    <property type="molecule type" value="Genomic_DNA"/>
</dbReference>
<comment type="similarity">
    <text evidence="2">Belongs to the terpene synthase family.</text>
</comment>
<dbReference type="Gene3D" id="1.10.600.10">
    <property type="entry name" value="Farnesyl Diphosphate Synthase"/>
    <property type="match status" value="1"/>
</dbReference>
<name>A0A1H6EPK7_9ACTN</name>
<dbReference type="Proteomes" id="UP000236732">
    <property type="component" value="Unassembled WGS sequence"/>
</dbReference>
<proteinExistence type="inferred from homology"/>
<dbReference type="PANTHER" id="PTHR35201">
    <property type="entry name" value="TERPENE SYNTHASE"/>
    <property type="match status" value="1"/>
</dbReference>
<gene>
    <name evidence="3" type="ORF">SAMN05444920_11438</name>
</gene>
<keyword evidence="1 2" id="KW-0456">Lyase</keyword>
<dbReference type="InterPro" id="IPR034686">
    <property type="entry name" value="Terpene_cyclase-like_2"/>
</dbReference>
<keyword evidence="2" id="KW-0460">Magnesium</keyword>
<evidence type="ECO:0000256" key="1">
    <source>
        <dbReference type="ARBA" id="ARBA00023239"/>
    </source>
</evidence>
<dbReference type="EC" id="4.2.3.-" evidence="2"/>
<evidence type="ECO:0000313" key="4">
    <source>
        <dbReference type="Proteomes" id="UP000236732"/>
    </source>
</evidence>
<dbReference type="SFLD" id="SFLDS00005">
    <property type="entry name" value="Isoprenoid_Synthase_Type_I"/>
    <property type="match status" value="1"/>
</dbReference>
<evidence type="ECO:0000313" key="3">
    <source>
        <dbReference type="EMBL" id="SEG99762.1"/>
    </source>
</evidence>
<evidence type="ECO:0000256" key="2">
    <source>
        <dbReference type="RuleBase" id="RU366034"/>
    </source>
</evidence>
<dbReference type="AlphaFoldDB" id="A0A1H6EPK7"/>
<dbReference type="RefSeq" id="WP_200824504.1">
    <property type="nucleotide sequence ID" value="NZ_FNVT01000014.1"/>
</dbReference>
<dbReference type="SFLD" id="SFLDG01020">
    <property type="entry name" value="Terpene_Cyclase_Like_2"/>
    <property type="match status" value="1"/>
</dbReference>
<reference evidence="3 4" key="1">
    <citation type="submission" date="2016-10" db="EMBL/GenBank/DDBJ databases">
        <authorList>
            <person name="de Groot N.N."/>
        </authorList>
    </citation>
    <scope>NUCLEOTIDE SEQUENCE [LARGE SCALE GENOMIC DNA]</scope>
    <source>
        <strain evidence="3 4">CGMCC 4.7037</strain>
    </source>
</reference>
<comment type="cofactor">
    <cofactor evidence="2">
        <name>Mg(2+)</name>
        <dbReference type="ChEBI" id="CHEBI:18420"/>
    </cofactor>
</comment>
<dbReference type="Pfam" id="PF19086">
    <property type="entry name" value="Terpene_syn_C_2"/>
    <property type="match status" value="1"/>
</dbReference>
<organism evidence="3 4">
    <name type="scientific">Nonomuraea solani</name>
    <dbReference type="NCBI Taxonomy" id="1144553"/>
    <lineage>
        <taxon>Bacteria</taxon>
        <taxon>Bacillati</taxon>
        <taxon>Actinomycetota</taxon>
        <taxon>Actinomycetes</taxon>
        <taxon>Streptosporangiales</taxon>
        <taxon>Streptosporangiaceae</taxon>
        <taxon>Nonomuraea</taxon>
    </lineage>
</organism>